<evidence type="ECO:0000256" key="1">
    <source>
        <dbReference type="SAM" id="Phobius"/>
    </source>
</evidence>
<comment type="caution">
    <text evidence="2">The sequence shown here is derived from an EMBL/GenBank/DDBJ whole genome shotgun (WGS) entry which is preliminary data.</text>
</comment>
<organism evidence="2 3">
    <name type="scientific">Streptomyces cupreus</name>
    <dbReference type="NCBI Taxonomy" id="2759956"/>
    <lineage>
        <taxon>Bacteria</taxon>
        <taxon>Bacillati</taxon>
        <taxon>Actinomycetota</taxon>
        <taxon>Actinomycetes</taxon>
        <taxon>Kitasatosporales</taxon>
        <taxon>Streptomycetaceae</taxon>
        <taxon>Streptomyces</taxon>
    </lineage>
</organism>
<gene>
    <name evidence="2" type="ORF">H4N64_20885</name>
</gene>
<dbReference type="Proteomes" id="UP000584670">
    <property type="component" value="Unassembled WGS sequence"/>
</dbReference>
<dbReference type="AlphaFoldDB" id="A0A7X1J4I3"/>
<reference evidence="2 3" key="1">
    <citation type="submission" date="2020-08" db="EMBL/GenBank/DDBJ databases">
        <title>Streptomyces sp. PSKA01 genome sequencing and assembly.</title>
        <authorList>
            <person name="Mandal S."/>
            <person name="Maiti P.K."/>
            <person name="Das P."/>
        </authorList>
    </citation>
    <scope>NUCLEOTIDE SEQUENCE [LARGE SCALE GENOMIC DNA]</scope>
    <source>
        <strain evidence="2 3">PSKA01</strain>
    </source>
</reference>
<evidence type="ECO:0000313" key="3">
    <source>
        <dbReference type="Proteomes" id="UP000584670"/>
    </source>
</evidence>
<proteinExistence type="predicted"/>
<keyword evidence="1" id="KW-1133">Transmembrane helix</keyword>
<accession>A0A7X1J4I3</accession>
<protein>
    <submittedName>
        <fullName evidence="2">Uncharacterized protein</fullName>
    </submittedName>
</protein>
<keyword evidence="1" id="KW-0812">Transmembrane</keyword>
<name>A0A7X1J4I3_9ACTN</name>
<evidence type="ECO:0000313" key="2">
    <source>
        <dbReference type="EMBL" id="MBC2904038.1"/>
    </source>
</evidence>
<dbReference type="EMBL" id="JACMSF010000022">
    <property type="protein sequence ID" value="MBC2904038.1"/>
    <property type="molecule type" value="Genomic_DNA"/>
</dbReference>
<keyword evidence="1" id="KW-0472">Membrane</keyword>
<dbReference type="RefSeq" id="WP_186283917.1">
    <property type="nucleotide sequence ID" value="NZ_JACMSF010000022.1"/>
</dbReference>
<sequence length="52" mass="5492">MTTLTTTGHTPPHTAAHFWRLQLMETGIALALTAAAVLAASRLLKHRTGAAI</sequence>
<keyword evidence="3" id="KW-1185">Reference proteome</keyword>
<feature type="transmembrane region" description="Helical" evidence="1">
    <location>
        <begin position="27"/>
        <end position="44"/>
    </location>
</feature>